<proteinExistence type="predicted"/>
<reference evidence="2" key="1">
    <citation type="submission" date="2018-05" db="EMBL/GenBank/DDBJ databases">
        <authorList>
            <person name="Lanie J.A."/>
            <person name="Ng W.-L."/>
            <person name="Kazmierczak K.M."/>
            <person name="Andrzejewski T.M."/>
            <person name="Davidsen T.M."/>
            <person name="Wayne K.J."/>
            <person name="Tettelin H."/>
            <person name="Glass J.I."/>
            <person name="Rusch D."/>
            <person name="Podicherti R."/>
            <person name="Tsui H.-C.T."/>
            <person name="Winkler M.E."/>
        </authorList>
    </citation>
    <scope>NUCLEOTIDE SEQUENCE</scope>
</reference>
<dbReference type="InterPro" id="IPR019253">
    <property type="entry name" value="DUF2244_TM"/>
</dbReference>
<keyword evidence="1" id="KW-1133">Transmembrane helix</keyword>
<evidence type="ECO:0000256" key="1">
    <source>
        <dbReference type="SAM" id="Phobius"/>
    </source>
</evidence>
<name>A0A381ZNC2_9ZZZZ</name>
<evidence type="ECO:0008006" key="3">
    <source>
        <dbReference type="Google" id="ProtNLM"/>
    </source>
</evidence>
<gene>
    <name evidence="2" type="ORF">METZ01_LOCUS143087</name>
</gene>
<feature type="transmembrane region" description="Helical" evidence="1">
    <location>
        <begin position="60"/>
        <end position="78"/>
    </location>
</feature>
<keyword evidence="1" id="KW-0812">Transmembrane</keyword>
<feature type="transmembrane region" description="Helical" evidence="1">
    <location>
        <begin position="35"/>
        <end position="54"/>
    </location>
</feature>
<dbReference type="AlphaFoldDB" id="A0A381ZNC2"/>
<organism evidence="2">
    <name type="scientific">marine metagenome</name>
    <dbReference type="NCBI Taxonomy" id="408172"/>
    <lineage>
        <taxon>unclassified sequences</taxon>
        <taxon>metagenomes</taxon>
        <taxon>ecological metagenomes</taxon>
    </lineage>
</organism>
<dbReference type="EMBL" id="UINC01021835">
    <property type="protein sequence ID" value="SVA90233.1"/>
    <property type="molecule type" value="Genomic_DNA"/>
</dbReference>
<sequence>MIDLRHQEGTSQTNGILLEACLSPSVAIKLSAVRWILSLFGCVCVLVGVTFALIGAQPVLGFMGIEIILLFAVYRFCVRNSRMAEQIILSGHSLLFRRIDRYGNISITNLEPLWLRVEIGRVKGVFRHIVLASKGRTYNVGVFLTPEEKVVLLNTLQLALRKLRIELGLFSHI</sequence>
<dbReference type="Pfam" id="PF10003">
    <property type="entry name" value="DUF2244"/>
    <property type="match status" value="1"/>
</dbReference>
<accession>A0A381ZNC2</accession>
<keyword evidence="1" id="KW-0472">Membrane</keyword>
<protein>
    <recommendedName>
        <fullName evidence="3">DUF2244 domain-containing protein</fullName>
    </recommendedName>
</protein>
<evidence type="ECO:0000313" key="2">
    <source>
        <dbReference type="EMBL" id="SVA90233.1"/>
    </source>
</evidence>